<dbReference type="SMART" id="SM00248">
    <property type="entry name" value="ANK"/>
    <property type="match status" value="3"/>
</dbReference>
<evidence type="ECO:0000313" key="5">
    <source>
        <dbReference type="Proteomes" id="UP000073492"/>
    </source>
</evidence>
<accession>A0A139H789</accession>
<keyword evidence="2 3" id="KW-0040">ANK repeat</keyword>
<name>A0A139H789_9PEZI</name>
<evidence type="ECO:0000256" key="2">
    <source>
        <dbReference type="ARBA" id="ARBA00023043"/>
    </source>
</evidence>
<dbReference type="AlphaFoldDB" id="A0A139H789"/>
<dbReference type="SUPFAM" id="SSF48403">
    <property type="entry name" value="Ankyrin repeat"/>
    <property type="match status" value="1"/>
</dbReference>
<dbReference type="Proteomes" id="UP000073492">
    <property type="component" value="Unassembled WGS sequence"/>
</dbReference>
<dbReference type="InterPro" id="IPR036770">
    <property type="entry name" value="Ankyrin_rpt-contain_sf"/>
</dbReference>
<keyword evidence="1" id="KW-0677">Repeat</keyword>
<gene>
    <name evidence="4" type="ORF">AC579_234</name>
</gene>
<dbReference type="Gene3D" id="1.25.40.20">
    <property type="entry name" value="Ankyrin repeat-containing domain"/>
    <property type="match status" value="1"/>
</dbReference>
<feature type="repeat" description="ANK" evidence="3">
    <location>
        <begin position="267"/>
        <end position="293"/>
    </location>
</feature>
<evidence type="ECO:0000256" key="1">
    <source>
        <dbReference type="ARBA" id="ARBA00022737"/>
    </source>
</evidence>
<dbReference type="EMBL" id="LFZO01000750">
    <property type="protein sequence ID" value="KXS98239.1"/>
    <property type="molecule type" value="Genomic_DNA"/>
</dbReference>
<dbReference type="PANTHER" id="PTHR24171:SF9">
    <property type="entry name" value="ANKYRIN REPEAT DOMAIN-CONTAINING PROTEIN 39"/>
    <property type="match status" value="1"/>
</dbReference>
<dbReference type="PROSITE" id="PS50297">
    <property type="entry name" value="ANK_REP_REGION"/>
    <property type="match status" value="1"/>
</dbReference>
<dbReference type="PANTHER" id="PTHR24171">
    <property type="entry name" value="ANKYRIN REPEAT DOMAIN-CONTAINING PROTEIN 39-RELATED"/>
    <property type="match status" value="1"/>
</dbReference>
<sequence>MTLCFDEAFQALRKGQISEAEYLHHVLAHFAGARHPADEKATRPWEFMVNDPVGNAIREAALTSRSPMTHGTTGLERLFASVLADDAVAVRDIVTRLNGNADTVPLQAIATFAASHNDVAVLQLCLQLGASLDNHNTSLALEYAARGPTLLDLLYEHDWREMRTSEIAFNRMVEWSLHTGPEELAWFLEHGAKVDKDTIRRAVRAAPLKTSCVQLLIVRYGINLLKRTRLLQSAAKRGRLDMIKLIVDAGLDVNELVPRSSHDEGEGELTALYEAVYKQHEDVIQVLLEYGADPYLEVCNGELNSPFKLAEGHGYSRITGMLQRHVERNKKGARMWTSRL</sequence>
<dbReference type="Pfam" id="PF12796">
    <property type="entry name" value="Ank_2"/>
    <property type="match status" value="1"/>
</dbReference>
<reference evidence="4 5" key="1">
    <citation type="submission" date="2015-07" db="EMBL/GenBank/DDBJ databases">
        <title>Comparative genomics of the Sigatoka disease complex on banana suggests a link between parallel evolutionary changes in Pseudocercospora fijiensis and Pseudocercospora eumusae and increased virulence on the banana host.</title>
        <authorList>
            <person name="Chang T.-C."/>
            <person name="Salvucci A."/>
            <person name="Crous P.W."/>
            <person name="Stergiopoulos I."/>
        </authorList>
    </citation>
    <scope>NUCLEOTIDE SEQUENCE [LARGE SCALE GENOMIC DNA]</scope>
    <source>
        <strain evidence="4 5">CBS 116634</strain>
    </source>
</reference>
<organism evidence="4 5">
    <name type="scientific">Pseudocercospora musae</name>
    <dbReference type="NCBI Taxonomy" id="113226"/>
    <lineage>
        <taxon>Eukaryota</taxon>
        <taxon>Fungi</taxon>
        <taxon>Dikarya</taxon>
        <taxon>Ascomycota</taxon>
        <taxon>Pezizomycotina</taxon>
        <taxon>Dothideomycetes</taxon>
        <taxon>Dothideomycetidae</taxon>
        <taxon>Mycosphaerellales</taxon>
        <taxon>Mycosphaerellaceae</taxon>
        <taxon>Pseudocercospora</taxon>
    </lineage>
</organism>
<evidence type="ECO:0000313" key="4">
    <source>
        <dbReference type="EMBL" id="KXS98239.1"/>
    </source>
</evidence>
<comment type="caution">
    <text evidence="4">The sequence shown here is derived from an EMBL/GenBank/DDBJ whole genome shotgun (WGS) entry which is preliminary data.</text>
</comment>
<proteinExistence type="predicted"/>
<dbReference type="InterPro" id="IPR002110">
    <property type="entry name" value="Ankyrin_rpt"/>
</dbReference>
<protein>
    <submittedName>
        <fullName evidence="4">Uncharacterized protein</fullName>
    </submittedName>
</protein>
<keyword evidence="5" id="KW-1185">Reference proteome</keyword>
<evidence type="ECO:0000256" key="3">
    <source>
        <dbReference type="PROSITE-ProRule" id="PRU00023"/>
    </source>
</evidence>
<dbReference type="STRING" id="113226.A0A139H789"/>
<dbReference type="PROSITE" id="PS50088">
    <property type="entry name" value="ANK_REPEAT"/>
    <property type="match status" value="1"/>
</dbReference>